<keyword evidence="3" id="KW-0677">Repeat</keyword>
<dbReference type="PROSITE" id="PS50102">
    <property type="entry name" value="RRM"/>
    <property type="match status" value="2"/>
</dbReference>
<dbReference type="CDD" id="cd12726">
    <property type="entry name" value="RRM2_CPEB2_like"/>
    <property type="match status" value="1"/>
</dbReference>
<evidence type="ECO:0000313" key="8">
    <source>
        <dbReference type="EMBL" id="CAF3004945.1"/>
    </source>
</evidence>
<dbReference type="FunFam" id="3.30.70.330:FF:000008">
    <property type="entry name" value="Cytoplasmic polyadenylation element-binding 2 isoform X2"/>
    <property type="match status" value="1"/>
</dbReference>
<dbReference type="SMART" id="SM00360">
    <property type="entry name" value="RRM"/>
    <property type="match status" value="2"/>
</dbReference>
<dbReference type="Pfam" id="PF16367">
    <property type="entry name" value="RRM_7"/>
    <property type="match status" value="1"/>
</dbReference>
<evidence type="ECO:0000256" key="3">
    <source>
        <dbReference type="ARBA" id="ARBA00022737"/>
    </source>
</evidence>
<dbReference type="GO" id="GO:0043005">
    <property type="term" value="C:neuron projection"/>
    <property type="evidence" value="ECO:0007669"/>
    <property type="project" value="TreeGrafter"/>
</dbReference>
<evidence type="ECO:0000256" key="2">
    <source>
        <dbReference type="ARBA" id="ARBA00022490"/>
    </source>
</evidence>
<dbReference type="InterPro" id="IPR035979">
    <property type="entry name" value="RBD_domain_sf"/>
</dbReference>
<evidence type="ECO:0000259" key="7">
    <source>
        <dbReference type="PROSITE" id="PS50102"/>
    </source>
</evidence>
<dbReference type="GO" id="GO:0005737">
    <property type="term" value="C:cytoplasm"/>
    <property type="evidence" value="ECO:0007669"/>
    <property type="project" value="UniProtKB-SubCell"/>
</dbReference>
<feature type="compositionally biased region" description="Gly residues" evidence="6">
    <location>
        <begin position="101"/>
        <end position="111"/>
    </location>
</feature>
<dbReference type="InterPro" id="IPR012677">
    <property type="entry name" value="Nucleotide-bd_a/b_plait_sf"/>
</dbReference>
<dbReference type="FunFam" id="4.10.640.40:FF:000001">
    <property type="entry name" value="Cytoplasmic polyadenylation element-binding 2 isoform X2"/>
    <property type="match status" value="1"/>
</dbReference>
<evidence type="ECO:0000256" key="1">
    <source>
        <dbReference type="ARBA" id="ARBA00004496"/>
    </source>
</evidence>
<dbReference type="PANTHER" id="PTHR12566">
    <property type="entry name" value="CYTOPLASMIC POLYADENYLATION ELEMENT BINDING PROTEIN CPEB"/>
    <property type="match status" value="1"/>
</dbReference>
<dbReference type="SUPFAM" id="SSF54928">
    <property type="entry name" value="RNA-binding domain, RBD"/>
    <property type="match status" value="1"/>
</dbReference>
<accession>A0A7R8D2F1</accession>
<comment type="subcellular location">
    <subcellularLocation>
        <location evidence="1">Cytoplasm</location>
    </subcellularLocation>
</comment>
<feature type="compositionally biased region" description="Low complexity" evidence="6">
    <location>
        <begin position="123"/>
        <end position="140"/>
    </location>
</feature>
<evidence type="ECO:0000256" key="5">
    <source>
        <dbReference type="PROSITE-ProRule" id="PRU00176"/>
    </source>
</evidence>
<dbReference type="InterPro" id="IPR034819">
    <property type="entry name" value="CPEB"/>
</dbReference>
<dbReference type="GO" id="GO:0045202">
    <property type="term" value="C:synapse"/>
    <property type="evidence" value="ECO:0007669"/>
    <property type="project" value="TreeGrafter"/>
</dbReference>
<dbReference type="FunFam" id="3.30.70.330:FF:000009">
    <property type="entry name" value="cytoplasmic polyadenylation element-binding protein 2 isoform X1"/>
    <property type="match status" value="1"/>
</dbReference>
<feature type="region of interest" description="Disordered" evidence="6">
    <location>
        <begin position="1"/>
        <end position="69"/>
    </location>
</feature>
<evidence type="ECO:0000256" key="4">
    <source>
        <dbReference type="ARBA" id="ARBA00022884"/>
    </source>
</evidence>
<name>A0A7R8D2F1_LEPSM</name>
<protein>
    <submittedName>
        <fullName evidence="8">CPEB</fullName>
    </submittedName>
</protein>
<dbReference type="Gene3D" id="4.10.640.40">
    <property type="entry name" value="Cytoplasmic polyadenylation element-binding protein, ZZ domain"/>
    <property type="match status" value="1"/>
</dbReference>
<feature type="region of interest" description="Disordered" evidence="6">
    <location>
        <begin position="99"/>
        <end position="144"/>
    </location>
</feature>
<dbReference type="CDD" id="cd19757">
    <property type="entry name" value="Bbox1"/>
    <property type="match status" value="1"/>
</dbReference>
<sequence length="407" mass="45001">METHRLRPFLNPSPLLSVPPPQSFNGGGISNNKMRKPHSFSGKPMMEMMSGDDVHHHAPGGGGPLDTMRNLEQYLPEGSHRGMSNSGKGKPPMNLMSGSGEDYGGGGGGVPSGEVEHGYDANSSGFFSSTRSSPRSQTSQYDATNERFSRKVFVGGLPPDIDEDEITASFRRFGPLVVDWPHKAESKSYFPPKGYAFLLFQDETSVQSLIDACIQDEDKLYLCVSSPTIKDKPVQIRPWRLSDADFVLDASLPLDPRKTVFVGGVPRPLKAVELAMIMDRLYGGVCYAGIDTDPELKYPKGAGRVAFSNQQSYIAAISARFVQLQHGEIDKRVEVKPYVLDDQLCDECQGTRCGGKFAPFFCANVTCLQYYCEQCWATIHSRPGREFHKPLVKEGADRPRTVPYRWC</sequence>
<keyword evidence="4 5" id="KW-0694">RNA-binding</keyword>
<evidence type="ECO:0000313" key="9">
    <source>
        <dbReference type="Proteomes" id="UP000675881"/>
    </source>
</evidence>
<dbReference type="GO" id="GO:0008135">
    <property type="term" value="F:translation factor activity, RNA binding"/>
    <property type="evidence" value="ECO:0007669"/>
    <property type="project" value="TreeGrafter"/>
</dbReference>
<dbReference type="OrthoDB" id="10033548at2759"/>
<dbReference type="Pfam" id="PF16366">
    <property type="entry name" value="CEBP_ZZ"/>
    <property type="match status" value="1"/>
</dbReference>
<dbReference type="GO" id="GO:0000900">
    <property type="term" value="F:mRNA regulatory element binding translation repressor activity"/>
    <property type="evidence" value="ECO:0007669"/>
    <property type="project" value="TreeGrafter"/>
</dbReference>
<dbReference type="GO" id="GO:0007283">
    <property type="term" value="P:spermatogenesis"/>
    <property type="evidence" value="ECO:0007669"/>
    <property type="project" value="UniProtKB-ARBA"/>
</dbReference>
<feature type="domain" description="RRM" evidence="7">
    <location>
        <begin position="150"/>
        <end position="241"/>
    </location>
</feature>
<dbReference type="GO" id="GO:2000766">
    <property type="term" value="P:negative regulation of cytoplasmic translation"/>
    <property type="evidence" value="ECO:0007669"/>
    <property type="project" value="TreeGrafter"/>
</dbReference>
<dbReference type="InterPro" id="IPR032296">
    <property type="entry name" value="CEBP_ZZ"/>
</dbReference>
<dbReference type="GO" id="GO:0003730">
    <property type="term" value="F:mRNA 3'-UTR binding"/>
    <property type="evidence" value="ECO:0007669"/>
    <property type="project" value="InterPro"/>
</dbReference>
<dbReference type="Proteomes" id="UP000675881">
    <property type="component" value="Chromosome 7"/>
</dbReference>
<keyword evidence="2" id="KW-0963">Cytoplasm</keyword>
<dbReference type="AlphaFoldDB" id="A0A7R8D2F1"/>
<reference evidence="8" key="1">
    <citation type="submission" date="2021-02" db="EMBL/GenBank/DDBJ databases">
        <authorList>
            <person name="Bekaert M."/>
        </authorList>
    </citation>
    <scope>NUCLEOTIDE SEQUENCE</scope>
    <source>
        <strain evidence="8">IoA-00</strain>
    </source>
</reference>
<dbReference type="EMBL" id="HG994586">
    <property type="protein sequence ID" value="CAF3004945.1"/>
    <property type="molecule type" value="Genomic_DNA"/>
</dbReference>
<dbReference type="Gene3D" id="3.30.70.330">
    <property type="match status" value="2"/>
</dbReference>
<gene>
    <name evidence="8" type="ORF">LSAA_12966</name>
</gene>
<proteinExistence type="predicted"/>
<dbReference type="InterPro" id="IPR000504">
    <property type="entry name" value="RRM_dom"/>
</dbReference>
<dbReference type="PANTHER" id="PTHR12566:SF12">
    <property type="entry name" value="TRANSLATIONAL REGULATOR ORB2"/>
    <property type="match status" value="1"/>
</dbReference>
<evidence type="ECO:0000256" key="6">
    <source>
        <dbReference type="SAM" id="MobiDB-lite"/>
    </source>
</evidence>
<dbReference type="GO" id="GO:0043022">
    <property type="term" value="F:ribosome binding"/>
    <property type="evidence" value="ECO:0007669"/>
    <property type="project" value="TreeGrafter"/>
</dbReference>
<dbReference type="GO" id="GO:0005634">
    <property type="term" value="C:nucleus"/>
    <property type="evidence" value="ECO:0007669"/>
    <property type="project" value="TreeGrafter"/>
</dbReference>
<organism evidence="8 9">
    <name type="scientific">Lepeophtheirus salmonis</name>
    <name type="common">Salmon louse</name>
    <name type="synonym">Caligus salmonis</name>
    <dbReference type="NCBI Taxonomy" id="72036"/>
    <lineage>
        <taxon>Eukaryota</taxon>
        <taxon>Metazoa</taxon>
        <taxon>Ecdysozoa</taxon>
        <taxon>Arthropoda</taxon>
        <taxon>Crustacea</taxon>
        <taxon>Multicrustacea</taxon>
        <taxon>Hexanauplia</taxon>
        <taxon>Copepoda</taxon>
        <taxon>Siphonostomatoida</taxon>
        <taxon>Caligidae</taxon>
        <taxon>Lepeophtheirus</taxon>
    </lineage>
</organism>
<dbReference type="InterPro" id="IPR038446">
    <property type="entry name" value="CEBP_ZZ_sf"/>
</dbReference>
<keyword evidence="9" id="KW-1185">Reference proteome</keyword>
<dbReference type="CDD" id="cd12724">
    <property type="entry name" value="RRM1_CPEB2_like"/>
    <property type="match status" value="1"/>
</dbReference>
<feature type="domain" description="RRM" evidence="7">
    <location>
        <begin position="258"/>
        <end position="336"/>
    </location>
</feature>